<keyword evidence="3" id="KW-0862">Zinc</keyword>
<name>A0ABR0KNS7_9EURO</name>
<dbReference type="CDD" id="cd00067">
    <property type="entry name" value="GAL4"/>
    <property type="match status" value="1"/>
</dbReference>
<sequence length="809" mass="90820">MADSIEDHKSKTKHRKSTCAGCRRRKSKCDGKAPKCTNCVAYKDECVYDKPPSLAYVRALEDEVDQLRNQLKSFKTQAWVNKSSHAEEKKILPATSPVASSASSTTRLSDHSRNGVLPYRSPRPIKWEADISVDDRGSISFHGSTSAVHEPPNLAQAVQMSPEQIKSPRSQQQEEQVKQDLRQNAHQQRQLEGFAIANTAPHINLPKEVSEELLKFHWCWIHPLFVFVYRPAFTRGMTLVNSQPGSPDPPYYSETLLKVMTSHCARFLNHDIYQQHFNTRHTPTEFMQQTTHEARVSLAMETLNSSSVSTIQALLQQSAREIVFGRASPGWMYGGMAFRMAFDMGIHLPCDKLQNFVKSLSDEDIEIRKRLFWSCYTWDKVLSLYLGRMPAFTPSTDDVPLSFLDDFTDTATWSPYYGEAPDTQARALPNYPPTPGHIVSCFQQLSKLCIIINDLMQNIYSAEAAAKRNEEAHPADTKENHEEPFVRISRSLHDWWLVLPSHLRVNVDRVPKLAPPIHIMSLNLLYHTVVVLLHRPIVLASQDVQAQNSARSYSTCLYATAAIHDLLVLQANTFGLGQISYLNAYCAYMAATISVLRFERELRSDEDHSITSQRIGLDYLLNVISRSASNMPGLERSDAIIKKRMTGVVDAHLRAHSHLSPHSIAEQAGAVGPSTDQMVLAQANPFQQISNPGVGHIFDPTDHIQPIKHESETPSIPAQPVTMPYTTGLAANLQGQMPLPAFVDDFLPAFPGQQFPVGSEYYLSSSDFDPQARMSLMGFNLDPHPKLDPSAINWNLMDSVSMQDSTQNM</sequence>
<keyword evidence="5" id="KW-0238">DNA-binding</keyword>
<gene>
    <name evidence="10" type="ORF">LTR24_000434</name>
</gene>
<dbReference type="InterPro" id="IPR051615">
    <property type="entry name" value="Transcr_Regulatory_Elem"/>
</dbReference>
<evidence type="ECO:0000256" key="1">
    <source>
        <dbReference type="ARBA" id="ARBA00004123"/>
    </source>
</evidence>
<dbReference type="InterPro" id="IPR001138">
    <property type="entry name" value="Zn2Cys6_DnaBD"/>
</dbReference>
<dbReference type="EMBL" id="JAVRRG010000003">
    <property type="protein sequence ID" value="KAK5102202.1"/>
    <property type="molecule type" value="Genomic_DNA"/>
</dbReference>
<feature type="region of interest" description="Disordered" evidence="8">
    <location>
        <begin position="157"/>
        <end position="184"/>
    </location>
</feature>
<dbReference type="InterPro" id="IPR007219">
    <property type="entry name" value="XnlR_reg_dom"/>
</dbReference>
<accession>A0ABR0KNS7</accession>
<keyword evidence="4" id="KW-0805">Transcription regulation</keyword>
<comment type="caution">
    <text evidence="10">The sequence shown here is derived from an EMBL/GenBank/DDBJ whole genome shotgun (WGS) entry which is preliminary data.</text>
</comment>
<protein>
    <recommendedName>
        <fullName evidence="9">Zn(2)-C6 fungal-type domain-containing protein</fullName>
    </recommendedName>
</protein>
<evidence type="ECO:0000256" key="4">
    <source>
        <dbReference type="ARBA" id="ARBA00023015"/>
    </source>
</evidence>
<feature type="region of interest" description="Disordered" evidence="8">
    <location>
        <begin position="1"/>
        <end position="31"/>
    </location>
</feature>
<evidence type="ECO:0000256" key="6">
    <source>
        <dbReference type="ARBA" id="ARBA00023163"/>
    </source>
</evidence>
<dbReference type="Pfam" id="PF00172">
    <property type="entry name" value="Zn_clus"/>
    <property type="match status" value="1"/>
</dbReference>
<evidence type="ECO:0000256" key="5">
    <source>
        <dbReference type="ARBA" id="ARBA00023125"/>
    </source>
</evidence>
<feature type="domain" description="Zn(2)-C6 fungal-type" evidence="9">
    <location>
        <begin position="18"/>
        <end position="48"/>
    </location>
</feature>
<dbReference type="SMART" id="SM00906">
    <property type="entry name" value="Fungal_trans"/>
    <property type="match status" value="1"/>
</dbReference>
<evidence type="ECO:0000259" key="9">
    <source>
        <dbReference type="PROSITE" id="PS50048"/>
    </source>
</evidence>
<keyword evidence="6" id="KW-0804">Transcription</keyword>
<dbReference type="PANTHER" id="PTHR31313">
    <property type="entry name" value="TY1 ENHANCER ACTIVATOR"/>
    <property type="match status" value="1"/>
</dbReference>
<feature type="compositionally biased region" description="Polar residues" evidence="8">
    <location>
        <begin position="157"/>
        <end position="174"/>
    </location>
</feature>
<keyword evidence="2" id="KW-0479">Metal-binding</keyword>
<dbReference type="CDD" id="cd12148">
    <property type="entry name" value="fungal_TF_MHR"/>
    <property type="match status" value="1"/>
</dbReference>
<evidence type="ECO:0000256" key="2">
    <source>
        <dbReference type="ARBA" id="ARBA00022723"/>
    </source>
</evidence>
<dbReference type="InterPro" id="IPR036864">
    <property type="entry name" value="Zn2-C6_fun-type_DNA-bd_sf"/>
</dbReference>
<keyword evidence="7" id="KW-0539">Nucleus</keyword>
<organism evidence="10 11">
    <name type="scientific">Lithohypha guttulata</name>
    <dbReference type="NCBI Taxonomy" id="1690604"/>
    <lineage>
        <taxon>Eukaryota</taxon>
        <taxon>Fungi</taxon>
        <taxon>Dikarya</taxon>
        <taxon>Ascomycota</taxon>
        <taxon>Pezizomycotina</taxon>
        <taxon>Eurotiomycetes</taxon>
        <taxon>Chaetothyriomycetidae</taxon>
        <taxon>Chaetothyriales</taxon>
        <taxon>Trichomeriaceae</taxon>
        <taxon>Lithohypha</taxon>
    </lineage>
</organism>
<proteinExistence type="predicted"/>
<dbReference type="PANTHER" id="PTHR31313:SF85">
    <property type="entry name" value="ZN(II)2CYS6 TRANSCRIPTION FACTOR (EUROFUNG)"/>
    <property type="match status" value="1"/>
</dbReference>
<reference evidence="10 11" key="1">
    <citation type="submission" date="2023-08" db="EMBL/GenBank/DDBJ databases">
        <title>Black Yeasts Isolated from many extreme environments.</title>
        <authorList>
            <person name="Coleine C."/>
            <person name="Stajich J.E."/>
            <person name="Selbmann L."/>
        </authorList>
    </citation>
    <scope>NUCLEOTIDE SEQUENCE [LARGE SCALE GENOMIC DNA]</scope>
    <source>
        <strain evidence="10 11">CCFEE 5885</strain>
    </source>
</reference>
<dbReference type="Pfam" id="PF04082">
    <property type="entry name" value="Fungal_trans"/>
    <property type="match status" value="1"/>
</dbReference>
<evidence type="ECO:0000256" key="7">
    <source>
        <dbReference type="ARBA" id="ARBA00023242"/>
    </source>
</evidence>
<dbReference type="PROSITE" id="PS50048">
    <property type="entry name" value="ZN2_CY6_FUNGAL_2"/>
    <property type="match status" value="1"/>
</dbReference>
<dbReference type="SUPFAM" id="SSF57701">
    <property type="entry name" value="Zn2/Cys6 DNA-binding domain"/>
    <property type="match status" value="1"/>
</dbReference>
<dbReference type="Gene3D" id="4.10.240.10">
    <property type="entry name" value="Zn(2)-C6 fungal-type DNA-binding domain"/>
    <property type="match status" value="1"/>
</dbReference>
<feature type="region of interest" description="Disordered" evidence="8">
    <location>
        <begin position="93"/>
        <end position="117"/>
    </location>
</feature>
<feature type="compositionally biased region" description="Low complexity" evidence="8">
    <location>
        <begin position="93"/>
        <end position="106"/>
    </location>
</feature>
<dbReference type="Proteomes" id="UP001345013">
    <property type="component" value="Unassembled WGS sequence"/>
</dbReference>
<evidence type="ECO:0000256" key="3">
    <source>
        <dbReference type="ARBA" id="ARBA00022833"/>
    </source>
</evidence>
<comment type="subcellular location">
    <subcellularLocation>
        <location evidence="1">Nucleus</location>
    </subcellularLocation>
</comment>
<evidence type="ECO:0000256" key="8">
    <source>
        <dbReference type="SAM" id="MobiDB-lite"/>
    </source>
</evidence>
<feature type="compositionally biased region" description="Basic residues" evidence="8">
    <location>
        <begin position="10"/>
        <end position="27"/>
    </location>
</feature>
<keyword evidence="11" id="KW-1185">Reference proteome</keyword>
<dbReference type="PROSITE" id="PS00463">
    <property type="entry name" value="ZN2_CY6_FUNGAL_1"/>
    <property type="match status" value="1"/>
</dbReference>
<evidence type="ECO:0000313" key="11">
    <source>
        <dbReference type="Proteomes" id="UP001345013"/>
    </source>
</evidence>
<dbReference type="SMART" id="SM00066">
    <property type="entry name" value="GAL4"/>
    <property type="match status" value="1"/>
</dbReference>
<evidence type="ECO:0000313" key="10">
    <source>
        <dbReference type="EMBL" id="KAK5102202.1"/>
    </source>
</evidence>